<dbReference type="InterPro" id="IPR035965">
    <property type="entry name" value="PAS-like_dom_sf"/>
</dbReference>
<dbReference type="InterPro" id="IPR000014">
    <property type="entry name" value="PAS"/>
</dbReference>
<dbReference type="GO" id="GO:0071732">
    <property type="term" value="P:cellular response to nitric oxide"/>
    <property type="evidence" value="ECO:0007669"/>
    <property type="project" value="UniProtKB-ARBA"/>
</dbReference>
<evidence type="ECO:0000313" key="11">
    <source>
        <dbReference type="EMBL" id="POB05129.1"/>
    </source>
</evidence>
<gene>
    <name evidence="11" type="ORF">C1949_05000</name>
</gene>
<dbReference type="SUPFAM" id="SSF55785">
    <property type="entry name" value="PYP-like sensor domain (PAS domain)"/>
    <property type="match status" value="4"/>
</dbReference>
<dbReference type="FunFam" id="3.20.20.450:FF:000001">
    <property type="entry name" value="Cyclic di-GMP phosphodiesterase yahA"/>
    <property type="match status" value="1"/>
</dbReference>
<evidence type="ECO:0000256" key="5">
    <source>
        <dbReference type="ARBA" id="ARBA00051114"/>
    </source>
</evidence>
<protein>
    <recommendedName>
        <fullName evidence="3">cyclic-guanylate-specific phosphodiesterase</fullName>
        <ecNumber evidence="3">3.1.4.52</ecNumber>
    </recommendedName>
</protein>
<dbReference type="SUPFAM" id="SSF141868">
    <property type="entry name" value="EAL domain-like"/>
    <property type="match status" value="1"/>
</dbReference>
<reference evidence="11 12" key="1">
    <citation type="submission" date="2018-01" db="EMBL/GenBank/DDBJ databases">
        <title>Draft genome of the type strain Pseudomonas oceani DSM 100277 isolated from the deep water in Okinawa trough, northwestern Pacific Ocean.</title>
        <authorList>
            <person name="Gomila M."/>
            <person name="Mulet M."/>
            <person name="Garcia-Valdes E."/>
            <person name="Lalucat J."/>
        </authorList>
    </citation>
    <scope>NUCLEOTIDE SEQUENCE [LARGE SCALE GENOMIC DNA]</scope>
    <source>
        <strain evidence="11 12">DSM 100277</strain>
    </source>
</reference>
<evidence type="ECO:0000256" key="4">
    <source>
        <dbReference type="ARBA" id="ARBA00022636"/>
    </source>
</evidence>
<dbReference type="PROSITE" id="PS50883">
    <property type="entry name" value="EAL"/>
    <property type="match status" value="1"/>
</dbReference>
<comment type="subcellular location">
    <subcellularLocation>
        <location evidence="2">Cell inner membrane</location>
    </subcellularLocation>
</comment>
<organism evidence="11 12">
    <name type="scientific">Halopseudomonas oceani</name>
    <dbReference type="NCBI Taxonomy" id="1708783"/>
    <lineage>
        <taxon>Bacteria</taxon>
        <taxon>Pseudomonadati</taxon>
        <taxon>Pseudomonadota</taxon>
        <taxon>Gammaproteobacteria</taxon>
        <taxon>Pseudomonadales</taxon>
        <taxon>Pseudomonadaceae</taxon>
        <taxon>Halopseudomonas</taxon>
    </lineage>
</organism>
<keyword evidence="6" id="KW-0472">Membrane</keyword>
<dbReference type="CDD" id="cd01948">
    <property type="entry name" value="EAL"/>
    <property type="match status" value="1"/>
</dbReference>
<feature type="domain" description="PAC" evidence="8">
    <location>
        <begin position="409"/>
        <end position="460"/>
    </location>
</feature>
<evidence type="ECO:0000259" key="10">
    <source>
        <dbReference type="PROSITE" id="PS50887"/>
    </source>
</evidence>
<feature type="transmembrane region" description="Helical" evidence="6">
    <location>
        <begin position="29"/>
        <end position="51"/>
    </location>
</feature>
<dbReference type="InterPro" id="IPR043128">
    <property type="entry name" value="Rev_trsase/Diguanyl_cyclase"/>
</dbReference>
<dbReference type="SUPFAM" id="SSF55073">
    <property type="entry name" value="Nucleotide cyclase"/>
    <property type="match status" value="1"/>
</dbReference>
<dbReference type="Pfam" id="PF00990">
    <property type="entry name" value="GGDEF"/>
    <property type="match status" value="1"/>
</dbReference>
<dbReference type="EMBL" id="PPSK01000003">
    <property type="protein sequence ID" value="POB05129.1"/>
    <property type="molecule type" value="Genomic_DNA"/>
</dbReference>
<dbReference type="CDD" id="cd00130">
    <property type="entry name" value="PAS"/>
    <property type="match status" value="3"/>
</dbReference>
<dbReference type="RefSeq" id="WP_104737367.1">
    <property type="nucleotide sequence ID" value="NZ_BMHR01000001.1"/>
</dbReference>
<dbReference type="PANTHER" id="PTHR44757:SF2">
    <property type="entry name" value="BIOFILM ARCHITECTURE MAINTENANCE PROTEIN MBAA"/>
    <property type="match status" value="1"/>
</dbReference>
<dbReference type="PROSITE" id="PS50887">
    <property type="entry name" value="GGDEF"/>
    <property type="match status" value="1"/>
</dbReference>
<dbReference type="InterPro" id="IPR001610">
    <property type="entry name" value="PAC"/>
</dbReference>
<dbReference type="PANTHER" id="PTHR44757">
    <property type="entry name" value="DIGUANYLATE CYCLASE DGCP"/>
    <property type="match status" value="1"/>
</dbReference>
<dbReference type="InterPro" id="IPR013655">
    <property type="entry name" value="PAS_fold_3"/>
</dbReference>
<feature type="domain" description="GGDEF" evidence="10">
    <location>
        <begin position="890"/>
        <end position="1027"/>
    </location>
</feature>
<dbReference type="InterPro" id="IPR052155">
    <property type="entry name" value="Biofilm_reg_signaling"/>
</dbReference>
<feature type="transmembrane region" description="Helical" evidence="6">
    <location>
        <begin position="261"/>
        <end position="279"/>
    </location>
</feature>
<feature type="domain" description="PAS" evidence="7">
    <location>
        <begin position="461"/>
        <end position="540"/>
    </location>
</feature>
<evidence type="ECO:0000259" key="7">
    <source>
        <dbReference type="PROSITE" id="PS50112"/>
    </source>
</evidence>
<name>A0A2P4EY36_9GAMM</name>
<dbReference type="Pfam" id="PF13426">
    <property type="entry name" value="PAS_9"/>
    <property type="match status" value="2"/>
</dbReference>
<feature type="domain" description="PAS" evidence="7">
    <location>
        <begin position="733"/>
        <end position="779"/>
    </location>
</feature>
<dbReference type="SMART" id="SM00091">
    <property type="entry name" value="PAS"/>
    <property type="match status" value="3"/>
</dbReference>
<dbReference type="Proteomes" id="UP000243451">
    <property type="component" value="Unassembled WGS sequence"/>
</dbReference>
<keyword evidence="6" id="KW-0812">Transmembrane</keyword>
<evidence type="ECO:0000259" key="9">
    <source>
        <dbReference type="PROSITE" id="PS50883"/>
    </source>
</evidence>
<accession>A0A2P4EY36</accession>
<dbReference type="InterPro" id="IPR000700">
    <property type="entry name" value="PAS-assoc_C"/>
</dbReference>
<evidence type="ECO:0000256" key="6">
    <source>
        <dbReference type="SAM" id="Phobius"/>
    </source>
</evidence>
<dbReference type="CDD" id="cd01949">
    <property type="entry name" value="GGDEF"/>
    <property type="match status" value="1"/>
</dbReference>
<sequence>MKKNKNESTPEQQAPAAAPVTLQPAVNRLGIAMFAVASGLLMALLGWQTYLDFHMLKRQHQTLVEEAVWLTADQMELNLATTSLALTALLDSLEDQPANTVAMAAQALLPGVYDVHRVDPGQPPTSSREPWAQSVRRLQISGEAFALVSDTERNLLFWTLSSQQDGRYWVLRLDERVLSALVSARRGRGYLWLLEDTGQGRVLARQQQDRLAFLGGAAMTAGERERVVVSAPVSGTLWQVRGLVEPHYYGRQLAPLLLRKVLLFCGCLLILLAALWFMGRQARVNRLMQVDQDRSIRSLLDTERRYRDIFQGVDMALCLVDLVDIKQALMREGIFNAEQLDRWLLDNPQRHAELLKTIRILEANQVALELLGLPDVASLERVLQGDRHLRPGGGRYRLLRALVNGEERFELETPLRRADGSTIYVWVVMRLPDSTDALHAVPMSVTDLSQRRATELTLRQSREFWAEVVRSVPDLIYIRDGKWMGAGDFLFSNRTLAELLGYSAEEESSMGADYRTRLLHPDDLEYMQTNRRLQLTLGDDQVLEWRIRWHHRTDGWRWFSVRSKVFKRSPDGRVSQVIGFVRDIHEQTLANELIQRSEARYRQLTESISDIVWSTDSDFRTDYISPSVQRLLGYSPEFMLSKAYVETLADERFLEFMERIREELRDQVHVPERAAALREHGYQRQVTFDGIKADGRKCPLEVRITLMWSAQGRFLGLLGLARDISEQRRTENRLRMAATVFENTTGGILVTDPAGYIVQVNENFSRITGYLPEQVIDQTPSMLVSQGHESQFSSSVLTTLQAQGHWEGEVWQRRASGEVFPSWAGITAVHDNDGDLVSYVCFFVDISERKASEERIQSLAYYDVLTGLANRTLFQDRLQASLQLAARKGEWVAVLFLDLDRFKPINDSLGHAAGDQVLKEVAQRLRACVRESDTVARMGGDEFTMLLTGLANREVALSTAMHVAEKVLNALAGAFVLQGRDFFVTASLGVALYPQDGAESSILLKNADTAMYHAKGAGKATFQFYQRDMNAKALERLALENDLRRAVQDQAFELVYQPQFSCRDGQLTGAEALLRWRDPERGTVSPAEFIPIAEELGLIRGLGEWVLDEACRQVSSWRAKGLQLPRLAVNLSAMQFEDGTLAVQIAAVLERHGLAPEALELELTESILLRNIDETMRTLEELKQRGMQIAIDDFGTGYSALNYLRDFPIDTLKIDRGFIQTMLPGSRDALLAQAIVAMGRSLQLRVIAEGIETEEQYQLVSSFGCDEVQGYHLGRPVAAEEFERRWLWRTE</sequence>
<feature type="domain" description="PAC" evidence="8">
    <location>
        <begin position="684"/>
        <end position="736"/>
    </location>
</feature>
<dbReference type="InterPro" id="IPR035919">
    <property type="entry name" value="EAL_sf"/>
</dbReference>
<dbReference type="NCBIfam" id="TIGR00229">
    <property type="entry name" value="sensory_box"/>
    <property type="match status" value="3"/>
</dbReference>
<dbReference type="Gene3D" id="3.30.70.270">
    <property type="match status" value="1"/>
</dbReference>
<comment type="caution">
    <text evidence="11">The sequence shown here is derived from an EMBL/GenBank/DDBJ whole genome shotgun (WGS) entry which is preliminary data.</text>
</comment>
<feature type="domain" description="PAS" evidence="7">
    <location>
        <begin position="597"/>
        <end position="667"/>
    </location>
</feature>
<keyword evidence="4" id="KW-0973">c-di-GMP</keyword>
<dbReference type="SMART" id="SM00267">
    <property type="entry name" value="GGDEF"/>
    <property type="match status" value="1"/>
</dbReference>
<dbReference type="InterPro" id="IPR000160">
    <property type="entry name" value="GGDEF_dom"/>
</dbReference>
<dbReference type="SMART" id="SM00086">
    <property type="entry name" value="PAC"/>
    <property type="match status" value="4"/>
</dbReference>
<evidence type="ECO:0000256" key="1">
    <source>
        <dbReference type="ARBA" id="ARBA00001946"/>
    </source>
</evidence>
<dbReference type="NCBIfam" id="TIGR00254">
    <property type="entry name" value="GGDEF"/>
    <property type="match status" value="1"/>
</dbReference>
<dbReference type="SMART" id="SM00052">
    <property type="entry name" value="EAL"/>
    <property type="match status" value="1"/>
</dbReference>
<keyword evidence="6" id="KW-1133">Transmembrane helix</keyword>
<evidence type="ECO:0000256" key="3">
    <source>
        <dbReference type="ARBA" id="ARBA00012282"/>
    </source>
</evidence>
<evidence type="ECO:0000313" key="12">
    <source>
        <dbReference type="Proteomes" id="UP000243451"/>
    </source>
</evidence>
<dbReference type="EC" id="3.1.4.52" evidence="3"/>
<dbReference type="InterPro" id="IPR001633">
    <property type="entry name" value="EAL_dom"/>
</dbReference>
<dbReference type="PROSITE" id="PS50113">
    <property type="entry name" value="PAC"/>
    <property type="match status" value="3"/>
</dbReference>
<dbReference type="Pfam" id="PF00563">
    <property type="entry name" value="EAL"/>
    <property type="match status" value="1"/>
</dbReference>
<comment type="cofactor">
    <cofactor evidence="1">
        <name>Mg(2+)</name>
        <dbReference type="ChEBI" id="CHEBI:18420"/>
    </cofactor>
</comment>
<dbReference type="FunFam" id="3.30.70.270:FF:000001">
    <property type="entry name" value="Diguanylate cyclase domain protein"/>
    <property type="match status" value="1"/>
</dbReference>
<evidence type="ECO:0000259" key="8">
    <source>
        <dbReference type="PROSITE" id="PS50113"/>
    </source>
</evidence>
<keyword evidence="12" id="KW-1185">Reference proteome</keyword>
<dbReference type="Gene3D" id="3.20.20.450">
    <property type="entry name" value="EAL domain"/>
    <property type="match status" value="1"/>
</dbReference>
<feature type="domain" description="PAC" evidence="8">
    <location>
        <begin position="806"/>
        <end position="858"/>
    </location>
</feature>
<dbReference type="Pfam" id="PF08447">
    <property type="entry name" value="PAS_3"/>
    <property type="match status" value="1"/>
</dbReference>
<dbReference type="GO" id="GO:0005886">
    <property type="term" value="C:plasma membrane"/>
    <property type="evidence" value="ECO:0007669"/>
    <property type="project" value="UniProtKB-SubCell"/>
</dbReference>
<evidence type="ECO:0000256" key="2">
    <source>
        <dbReference type="ARBA" id="ARBA00004533"/>
    </source>
</evidence>
<dbReference type="InterPro" id="IPR029787">
    <property type="entry name" value="Nucleotide_cyclase"/>
</dbReference>
<comment type="catalytic activity">
    <reaction evidence="5">
        <text>3',3'-c-di-GMP + H2O = 5'-phosphoguanylyl(3'-&gt;5')guanosine + H(+)</text>
        <dbReference type="Rhea" id="RHEA:24902"/>
        <dbReference type="ChEBI" id="CHEBI:15377"/>
        <dbReference type="ChEBI" id="CHEBI:15378"/>
        <dbReference type="ChEBI" id="CHEBI:58754"/>
        <dbReference type="ChEBI" id="CHEBI:58805"/>
        <dbReference type="EC" id="3.1.4.52"/>
    </reaction>
    <physiologicalReaction direction="left-to-right" evidence="5">
        <dbReference type="Rhea" id="RHEA:24903"/>
    </physiologicalReaction>
</comment>
<feature type="domain" description="EAL" evidence="9">
    <location>
        <begin position="1036"/>
        <end position="1290"/>
    </location>
</feature>
<dbReference type="GO" id="GO:0071111">
    <property type="term" value="F:cyclic-guanylate-specific phosphodiesterase activity"/>
    <property type="evidence" value="ECO:0007669"/>
    <property type="project" value="UniProtKB-EC"/>
</dbReference>
<proteinExistence type="predicted"/>
<dbReference type="Gene3D" id="3.30.450.20">
    <property type="entry name" value="PAS domain"/>
    <property type="match status" value="4"/>
</dbReference>
<dbReference type="OrthoDB" id="9804951at2"/>
<dbReference type="PROSITE" id="PS50112">
    <property type="entry name" value="PAS"/>
    <property type="match status" value="3"/>
</dbReference>